<dbReference type="PROSITE" id="PS50878">
    <property type="entry name" value="RT_POL"/>
    <property type="match status" value="1"/>
</dbReference>
<keyword evidence="2" id="KW-0548">Nucleotidyltransferase</keyword>
<evidence type="ECO:0000313" key="3">
    <source>
        <dbReference type="Proteomes" id="UP001211006"/>
    </source>
</evidence>
<feature type="domain" description="Reverse transcriptase" evidence="1">
    <location>
        <begin position="1"/>
        <end position="312"/>
    </location>
</feature>
<organism evidence="2 3">
    <name type="scientific">Flavonifractor plautii</name>
    <name type="common">Fusobacterium plautii</name>
    <dbReference type="NCBI Taxonomy" id="292800"/>
    <lineage>
        <taxon>Bacteria</taxon>
        <taxon>Bacillati</taxon>
        <taxon>Bacillota</taxon>
        <taxon>Clostridia</taxon>
        <taxon>Eubacteriales</taxon>
        <taxon>Oscillospiraceae</taxon>
        <taxon>Flavonifractor</taxon>
    </lineage>
</organism>
<dbReference type="PANTHER" id="PTHR34047:SF8">
    <property type="entry name" value="PROTEIN YKFC"/>
    <property type="match status" value="1"/>
</dbReference>
<sequence length="685" mass="78967">MWRGLDWTQLEDELLEYQRSLARVAFAGHWGHVAELQKKLVRSLAAKALAVRHVVQNDSEPGIDGVRWQTDGEKMRAALSLTSKGYHARPYRRFLLQDGDKERRINVPTAYDKAMQALYAFSLDPVAESTADKKSFAFRKGRSIYDAHACLCRALEGTGAPEWIVRADVRACYDSLSQEWLLAHIPMDRKVLREFLKAGVAFGGELFPTEVGISQGASLSPILGNMALDGLQAYLYEQLYPNRSPDYGGGDLTRFADDMIITARSRAQAELILELLEQFLAARGLKLNWDKTYISKVSLGFEFLSRWYRREDSVLVVRPSDQAVKRFENSLESFILGHKGSQQTLIERLNRKLNGWGSYHRVTDAFDAFRRIDSCVQALLIKKMRQLHPKRKWKTIQNMYWYEQDGHHIFALRDNKSVRVARLAELEITEHKPIRLSFHPYLDQGYYLWLQRRRDDQKVSGAKRRGIWRRQAGRCHYCGRPMLPDQEIRLVELVLGRGRTVSNLAYIHQSCAYDVVIEGKEGDSSGLDVLTLLDGVTEPVRGLEDPYWDLREVFRLCRQPSVTLTFQEIERIIGFELDWEARYFQAFWFDEAPAYVGSQWEKEFPFHAVEPSRQAAEYVIADAWRSQGYRIQRLDLTHGKVVFHREVYGTVGLTIPPVLLQGRISENAAHEATTFFAYLIKKYGL</sequence>
<evidence type="ECO:0000259" key="1">
    <source>
        <dbReference type="PROSITE" id="PS50878"/>
    </source>
</evidence>
<dbReference type="InterPro" id="IPR025960">
    <property type="entry name" value="RVT_N"/>
</dbReference>
<comment type="caution">
    <text evidence="2">The sequence shown here is derived from an EMBL/GenBank/DDBJ whole genome shotgun (WGS) entry which is preliminary data.</text>
</comment>
<dbReference type="Pfam" id="PF08388">
    <property type="entry name" value="GIIM"/>
    <property type="match status" value="1"/>
</dbReference>
<gene>
    <name evidence="2" type="ORF">PND83_10330</name>
</gene>
<dbReference type="InterPro" id="IPR043502">
    <property type="entry name" value="DNA/RNA_pol_sf"/>
</dbReference>
<proteinExistence type="predicted"/>
<reference evidence="2" key="1">
    <citation type="submission" date="2023-01" db="EMBL/GenBank/DDBJ databases">
        <title>Human gut microbiome strain richness.</title>
        <authorList>
            <person name="Chen-Liaw A."/>
        </authorList>
    </citation>
    <scope>NUCLEOTIDE SEQUENCE</scope>
    <source>
        <strain evidence="2">2225st1_A6_2225SCRN_200828</strain>
    </source>
</reference>
<protein>
    <submittedName>
        <fullName evidence="2">Reverse transcriptase domain-containing protein</fullName>
    </submittedName>
</protein>
<keyword evidence="2" id="KW-0808">Transferase</keyword>
<dbReference type="Proteomes" id="UP001211006">
    <property type="component" value="Unassembled WGS sequence"/>
</dbReference>
<dbReference type="GO" id="GO:0003964">
    <property type="term" value="F:RNA-directed DNA polymerase activity"/>
    <property type="evidence" value="ECO:0007669"/>
    <property type="project" value="UniProtKB-KW"/>
</dbReference>
<dbReference type="InterPro" id="IPR000477">
    <property type="entry name" value="RT_dom"/>
</dbReference>
<dbReference type="EMBL" id="JAQLWO010000010">
    <property type="protein sequence ID" value="MDB7906370.1"/>
    <property type="molecule type" value="Genomic_DNA"/>
</dbReference>
<dbReference type="CDD" id="cd01651">
    <property type="entry name" value="RT_G2_intron"/>
    <property type="match status" value="1"/>
</dbReference>
<dbReference type="InterPro" id="IPR051083">
    <property type="entry name" value="GrpII_Intron_Splice-Mob/Def"/>
</dbReference>
<keyword evidence="2" id="KW-0695">RNA-directed DNA polymerase</keyword>
<evidence type="ECO:0000313" key="2">
    <source>
        <dbReference type="EMBL" id="MDB7906370.1"/>
    </source>
</evidence>
<dbReference type="InterPro" id="IPR013597">
    <property type="entry name" value="Mat_intron_G2"/>
</dbReference>
<accession>A0AAW6C2L8</accession>
<dbReference type="Pfam" id="PF13655">
    <property type="entry name" value="RVT_N"/>
    <property type="match status" value="1"/>
</dbReference>
<dbReference type="Pfam" id="PF00078">
    <property type="entry name" value="RVT_1"/>
    <property type="match status" value="1"/>
</dbReference>
<name>A0AAW6C2L8_FLAPL</name>
<dbReference type="PANTHER" id="PTHR34047">
    <property type="entry name" value="NUCLEAR INTRON MATURASE 1, MITOCHONDRIAL-RELATED"/>
    <property type="match status" value="1"/>
</dbReference>
<dbReference type="SUPFAM" id="SSF56672">
    <property type="entry name" value="DNA/RNA polymerases"/>
    <property type="match status" value="1"/>
</dbReference>
<dbReference type="AlphaFoldDB" id="A0AAW6C2L8"/>